<proteinExistence type="predicted"/>
<dbReference type="Gene3D" id="1.25.40.10">
    <property type="entry name" value="Tetratricopeptide repeat domain"/>
    <property type="match status" value="1"/>
</dbReference>
<dbReference type="InterPro" id="IPR011006">
    <property type="entry name" value="CheY-like_superfamily"/>
</dbReference>
<dbReference type="PROSITE" id="PS50110">
    <property type="entry name" value="RESPONSE_REGULATORY"/>
    <property type="match status" value="1"/>
</dbReference>
<evidence type="ECO:0000256" key="1">
    <source>
        <dbReference type="PROSITE-ProRule" id="PRU00169"/>
    </source>
</evidence>
<feature type="domain" description="Response regulatory" evidence="2">
    <location>
        <begin position="8"/>
        <end position="127"/>
    </location>
</feature>
<dbReference type="Pfam" id="PF00072">
    <property type="entry name" value="Response_reg"/>
    <property type="match status" value="1"/>
</dbReference>
<evidence type="ECO:0000313" key="3">
    <source>
        <dbReference type="EMBL" id="TDK65948.1"/>
    </source>
</evidence>
<keyword evidence="4" id="KW-1185">Reference proteome</keyword>
<dbReference type="Pfam" id="PF07721">
    <property type="entry name" value="TPR_4"/>
    <property type="match status" value="1"/>
</dbReference>
<dbReference type="InterPro" id="IPR052048">
    <property type="entry name" value="ST_Response_Regulator"/>
</dbReference>
<dbReference type="SUPFAM" id="SSF48452">
    <property type="entry name" value="TPR-like"/>
    <property type="match status" value="1"/>
</dbReference>
<dbReference type="OrthoDB" id="7298659at2"/>
<dbReference type="AlphaFoldDB" id="A0A4R5W3F5"/>
<dbReference type="PANTHER" id="PTHR43228">
    <property type="entry name" value="TWO-COMPONENT RESPONSE REGULATOR"/>
    <property type="match status" value="1"/>
</dbReference>
<dbReference type="Gene3D" id="3.40.50.2300">
    <property type="match status" value="1"/>
</dbReference>
<dbReference type="EMBL" id="SMYL01000004">
    <property type="protein sequence ID" value="TDK65948.1"/>
    <property type="molecule type" value="Genomic_DNA"/>
</dbReference>
<dbReference type="InterPro" id="IPR001789">
    <property type="entry name" value="Sig_transdc_resp-reg_receiver"/>
</dbReference>
<accession>A0A4R5W3F5</accession>
<dbReference type="InterPro" id="IPR011717">
    <property type="entry name" value="TPR-4"/>
</dbReference>
<organism evidence="3 4">
    <name type="scientific">Sapientia aquatica</name>
    <dbReference type="NCBI Taxonomy" id="1549640"/>
    <lineage>
        <taxon>Bacteria</taxon>
        <taxon>Pseudomonadati</taxon>
        <taxon>Pseudomonadota</taxon>
        <taxon>Betaproteobacteria</taxon>
        <taxon>Burkholderiales</taxon>
        <taxon>Oxalobacteraceae</taxon>
        <taxon>Sapientia</taxon>
    </lineage>
</organism>
<name>A0A4R5W3F5_9BURK</name>
<evidence type="ECO:0000313" key="4">
    <source>
        <dbReference type="Proteomes" id="UP000294829"/>
    </source>
</evidence>
<dbReference type="InterPro" id="IPR011990">
    <property type="entry name" value="TPR-like_helical_dom_sf"/>
</dbReference>
<dbReference type="PANTHER" id="PTHR43228:SF1">
    <property type="entry name" value="TWO-COMPONENT RESPONSE REGULATOR ARR22"/>
    <property type="match status" value="1"/>
</dbReference>
<evidence type="ECO:0000259" key="2">
    <source>
        <dbReference type="PROSITE" id="PS50110"/>
    </source>
</evidence>
<gene>
    <name evidence="3" type="ORF">E2I14_10150</name>
</gene>
<dbReference type="GO" id="GO:0000160">
    <property type="term" value="P:phosphorelay signal transduction system"/>
    <property type="evidence" value="ECO:0007669"/>
    <property type="project" value="InterPro"/>
</dbReference>
<dbReference type="Proteomes" id="UP000294829">
    <property type="component" value="Unassembled WGS sequence"/>
</dbReference>
<dbReference type="CDD" id="cd17589">
    <property type="entry name" value="REC_TPR"/>
    <property type="match status" value="1"/>
</dbReference>
<dbReference type="SMART" id="SM00448">
    <property type="entry name" value="REC"/>
    <property type="match status" value="1"/>
</dbReference>
<comment type="caution">
    <text evidence="3">The sequence shown here is derived from an EMBL/GenBank/DDBJ whole genome shotgun (WGS) entry which is preliminary data.</text>
</comment>
<dbReference type="GO" id="GO:0042802">
    <property type="term" value="F:identical protein binding"/>
    <property type="evidence" value="ECO:0007669"/>
    <property type="project" value="InterPro"/>
</dbReference>
<comment type="caution">
    <text evidence="1">Lacks conserved residue(s) required for the propagation of feature annotation.</text>
</comment>
<dbReference type="RefSeq" id="WP_133328053.1">
    <property type="nucleotide sequence ID" value="NZ_SMYL01000004.1"/>
</dbReference>
<sequence>MIELADIRVLLIEPHSGMRASVHNMLNLCGITKIEHGVSAGTSIGAIKSKYFDLILCEYELGVGQDGQQLLEDIRHHKLAPLSTIFIMVTAERSYERVVSAAELAPNDYLLKPFTPDDLLERVMRAFKKRDKFLPIYELMDKGEFQAAIDACKERELAKDRDQIDFMRLRAELHISLGEPALAEPIYQLLNEMRKVAWARLGLAKSMHLQGRYDEAETILTALVTENDRYMDAFDLLAKNHEESGRLESAAEVLNTAVEISPHGVRRLRRLGSISLQIGDLVGAETQLKKVVNKVKYSEFKDPEDHVNLVNALVQRGNIDQAKSVIRDLERSMPDKLKTAACKAISNAFIHAKNNDPRLIDELNAAVAANRENIGLSTNLKLDLVKNCLKSDMDDAASEVVLEVMRNSTNKKEMTRAIGVFESEGKGFLGKQLAEQSRAEVMELVAAGVKKAKEGDFRGSVELMASAAKQLPNNAQVVMNAALAFLKCLEHDGWEQGLAEQCRRLIDNSQRLDPGNQRIAAMRKLYDELQKKYGIGRSIV</sequence>
<reference evidence="3 4" key="1">
    <citation type="submission" date="2019-03" db="EMBL/GenBank/DDBJ databases">
        <title>Sapientia aquatica gen. nov., sp. nov., isolated from a crater lake.</title>
        <authorList>
            <person name="Felfoldi T."/>
            <person name="Szabo A."/>
            <person name="Toth E."/>
            <person name="Schumann P."/>
            <person name="Keki Z."/>
            <person name="Marialigeti K."/>
            <person name="Mathe I."/>
        </authorList>
    </citation>
    <scope>NUCLEOTIDE SEQUENCE [LARGE SCALE GENOMIC DNA]</scope>
    <source>
        <strain evidence="3 4">SA-152</strain>
    </source>
</reference>
<dbReference type="SUPFAM" id="SSF52172">
    <property type="entry name" value="CheY-like"/>
    <property type="match status" value="1"/>
</dbReference>
<protein>
    <submittedName>
        <fullName evidence="3">Response regulator</fullName>
    </submittedName>
</protein>